<evidence type="ECO:0000256" key="1">
    <source>
        <dbReference type="ARBA" id="ARBA00001974"/>
    </source>
</evidence>
<dbReference type="PANTHER" id="PTHR43872">
    <property type="entry name" value="MONOOXYGENASE, PUTATIVE (AFU_ORTHOLOGUE AFUA_8G02570)-RELATED"/>
    <property type="match status" value="1"/>
</dbReference>
<dbReference type="EMBL" id="JAGPNK010000002">
    <property type="protein sequence ID" value="KAH7326451.1"/>
    <property type="molecule type" value="Genomic_DNA"/>
</dbReference>
<keyword evidence="7" id="KW-1185">Reference proteome</keyword>
<reference evidence="6" key="1">
    <citation type="journal article" date="2021" name="Nat. Commun.">
        <title>Genetic determinants of endophytism in the Arabidopsis root mycobiome.</title>
        <authorList>
            <person name="Mesny F."/>
            <person name="Miyauchi S."/>
            <person name="Thiergart T."/>
            <person name="Pickel B."/>
            <person name="Atanasova L."/>
            <person name="Karlsson M."/>
            <person name="Huettel B."/>
            <person name="Barry K.W."/>
            <person name="Haridas S."/>
            <person name="Chen C."/>
            <person name="Bauer D."/>
            <person name="Andreopoulos W."/>
            <person name="Pangilinan J."/>
            <person name="LaButti K."/>
            <person name="Riley R."/>
            <person name="Lipzen A."/>
            <person name="Clum A."/>
            <person name="Drula E."/>
            <person name="Henrissat B."/>
            <person name="Kohler A."/>
            <person name="Grigoriev I.V."/>
            <person name="Martin F.M."/>
            <person name="Hacquard S."/>
        </authorList>
    </citation>
    <scope>NUCLEOTIDE SEQUENCE</scope>
    <source>
        <strain evidence="6">MPI-CAGE-CH-0235</strain>
    </source>
</reference>
<dbReference type="Gene3D" id="3.50.50.60">
    <property type="entry name" value="FAD/NAD(P)-binding domain"/>
    <property type="match status" value="2"/>
</dbReference>
<organism evidence="6 7">
    <name type="scientific">Stachybotrys elegans</name>
    <dbReference type="NCBI Taxonomy" id="80388"/>
    <lineage>
        <taxon>Eukaryota</taxon>
        <taxon>Fungi</taxon>
        <taxon>Dikarya</taxon>
        <taxon>Ascomycota</taxon>
        <taxon>Pezizomycotina</taxon>
        <taxon>Sordariomycetes</taxon>
        <taxon>Hypocreomycetidae</taxon>
        <taxon>Hypocreales</taxon>
        <taxon>Stachybotryaceae</taxon>
        <taxon>Stachybotrys</taxon>
    </lineage>
</organism>
<dbReference type="GO" id="GO:0004499">
    <property type="term" value="F:N,N-dimethylaniline monooxygenase activity"/>
    <property type="evidence" value="ECO:0007669"/>
    <property type="project" value="InterPro"/>
</dbReference>
<dbReference type="InterPro" id="IPR020946">
    <property type="entry name" value="Flavin_mOase-like"/>
</dbReference>
<gene>
    <name evidence="6" type="ORF">B0I35DRAFT_405690</name>
</gene>
<evidence type="ECO:0000313" key="7">
    <source>
        <dbReference type="Proteomes" id="UP000813444"/>
    </source>
</evidence>
<dbReference type="InterPro" id="IPR036188">
    <property type="entry name" value="FAD/NAD-bd_sf"/>
</dbReference>
<evidence type="ECO:0008006" key="8">
    <source>
        <dbReference type="Google" id="ProtNLM"/>
    </source>
</evidence>
<dbReference type="Proteomes" id="UP000813444">
    <property type="component" value="Unassembled WGS sequence"/>
</dbReference>
<dbReference type="Pfam" id="PF00743">
    <property type="entry name" value="FMO-like"/>
    <property type="match status" value="1"/>
</dbReference>
<evidence type="ECO:0000256" key="4">
    <source>
        <dbReference type="ARBA" id="ARBA00023002"/>
    </source>
</evidence>
<dbReference type="GO" id="GO:0050660">
    <property type="term" value="F:flavin adenine dinucleotide binding"/>
    <property type="evidence" value="ECO:0007669"/>
    <property type="project" value="InterPro"/>
</dbReference>
<keyword evidence="4" id="KW-0560">Oxidoreductase</keyword>
<keyword evidence="3" id="KW-0274">FAD</keyword>
<dbReference type="AlphaFoldDB" id="A0A8K0T027"/>
<dbReference type="PANTHER" id="PTHR43872:SF1">
    <property type="entry name" value="MONOOXYGENASE, PUTATIVE (AFU_ORTHOLOGUE AFUA_8G02570)-RELATED"/>
    <property type="match status" value="1"/>
</dbReference>
<protein>
    <recommendedName>
        <fullName evidence="8">FAD/NAD(P)-binding domain-containing protein</fullName>
    </recommendedName>
</protein>
<dbReference type="SUPFAM" id="SSF51905">
    <property type="entry name" value="FAD/NAD(P)-binding domain"/>
    <property type="match status" value="1"/>
</dbReference>
<comment type="cofactor">
    <cofactor evidence="1">
        <name>FAD</name>
        <dbReference type="ChEBI" id="CHEBI:57692"/>
    </cofactor>
</comment>
<evidence type="ECO:0000256" key="3">
    <source>
        <dbReference type="ARBA" id="ARBA00022827"/>
    </source>
</evidence>
<evidence type="ECO:0000256" key="2">
    <source>
        <dbReference type="ARBA" id="ARBA00022630"/>
    </source>
</evidence>
<name>A0A8K0T027_9HYPO</name>
<dbReference type="OrthoDB" id="66881at2759"/>
<dbReference type="Pfam" id="PF13450">
    <property type="entry name" value="NAD_binding_8"/>
    <property type="match status" value="1"/>
</dbReference>
<keyword evidence="2" id="KW-0285">Flavoprotein</keyword>
<evidence type="ECO:0000313" key="6">
    <source>
        <dbReference type="EMBL" id="KAH7326451.1"/>
    </source>
</evidence>
<keyword evidence="5" id="KW-0503">Monooxygenase</keyword>
<proteinExistence type="predicted"/>
<dbReference type="GO" id="GO:0050661">
    <property type="term" value="F:NADP binding"/>
    <property type="evidence" value="ECO:0007669"/>
    <property type="project" value="InterPro"/>
</dbReference>
<dbReference type="InterPro" id="IPR051820">
    <property type="entry name" value="FAD-binding_MO"/>
</dbReference>
<comment type="caution">
    <text evidence="6">The sequence shown here is derived from an EMBL/GenBank/DDBJ whole genome shotgun (WGS) entry which is preliminary data.</text>
</comment>
<sequence length="488" mass="55465">MATPTEDHDLVILGAGLTGINAAHVFRRKFPHRKLTILEARDVIGGTWSFFRYPGFRSDSHITTFGLPWYPWTLPNKVALGPQIARYIEDASRADGSYDKILFKHRMVGCEWSSETHQWRIDVDVDGQPKVLTANVILSCTGYYSYERSFPVEIPGLEKFEGQVVHPQWWPEDLDYTGKRIVIVGSGATSVTLVPNLVDKAKQVTVLQRSPSYVAVINNRSRFDEMLRMLLPVVWVHWFCWVRDNIYEFLMINFMLSFPRAARALLRFEMKSELPKDIDVDVHFNPRYNPFDQRLCMSPEGDYFKALHRDNCDIVTDVVDAVTADGILLKSGRKLETDIIITATGLYFQLLGGVKPIVDGQEIDAGKHYSWRGCMLDSLPNMVFMMGYTTSTFTPGAAAMTQMAVRVVRHMEKKKATSVVPVIEKRKGMPQMLAVNTSSNYFVKAADRMPKVTNEGPWYGRKSLLHDAWALLFANMEDGLVYGNLKSQ</sequence>
<accession>A0A8K0T027</accession>
<evidence type="ECO:0000256" key="5">
    <source>
        <dbReference type="ARBA" id="ARBA00023033"/>
    </source>
</evidence>